<dbReference type="OrthoDB" id="662444at2"/>
<name>A0A1Y0EM10_9BURK</name>
<evidence type="ECO:0000259" key="3">
    <source>
        <dbReference type="PROSITE" id="PS51898"/>
    </source>
</evidence>
<accession>A0A1Y0EM10</accession>
<keyword evidence="1" id="KW-0229">DNA integration</keyword>
<dbReference type="InterPro" id="IPR011010">
    <property type="entry name" value="DNA_brk_join_enz"/>
</dbReference>
<gene>
    <name evidence="4" type="ORF">CCO03_08415</name>
</gene>
<dbReference type="PANTHER" id="PTHR30349:SF64">
    <property type="entry name" value="PROPHAGE INTEGRASE INTD-RELATED"/>
    <property type="match status" value="1"/>
</dbReference>
<dbReference type="InterPro" id="IPR002104">
    <property type="entry name" value="Integrase_catalytic"/>
</dbReference>
<dbReference type="InterPro" id="IPR050090">
    <property type="entry name" value="Tyrosine_recombinase_XerCD"/>
</dbReference>
<dbReference type="Gene3D" id="1.10.443.10">
    <property type="entry name" value="Intergrase catalytic core"/>
    <property type="match status" value="1"/>
</dbReference>
<sequence length="319" mass="36487">MPIHRDKDKQCFVFEFSRHVNGQRRRVRKALPKTWTRAQADAYDRKESARLYAEISGVEKPDRLIEDAVAVYVKERTPKLKHGKNVDGELALIFWVYKGRRISELADVCREYEAKATKEDGDPLAPATIRLRMRYLVAACRYAWKRHDFCDTDPAVKVGLPSVKNDRTRHIDRREMLQICLLCQHRPTRQAIRIAFYSGMRLAEIHRAVLHGDVWFLADTKNGDPRIVPVHPKVAAAARNFRSKSKNTVQAYWARARDAAGVADLHFHDLRHSTASALINAGESLYTVGAVLGHKDGRSTKRYAHLATETLKTAIRRIS</sequence>
<evidence type="ECO:0000256" key="2">
    <source>
        <dbReference type="ARBA" id="ARBA00023172"/>
    </source>
</evidence>
<dbReference type="SUPFAM" id="SSF56349">
    <property type="entry name" value="DNA breaking-rejoining enzymes"/>
    <property type="match status" value="1"/>
</dbReference>
<feature type="domain" description="Tyr recombinase" evidence="3">
    <location>
        <begin position="166"/>
        <end position="316"/>
    </location>
</feature>
<keyword evidence="5" id="KW-1185">Reference proteome</keyword>
<protein>
    <submittedName>
        <fullName evidence="4">Integrase</fullName>
    </submittedName>
</protein>
<dbReference type="AlphaFoldDB" id="A0A1Y0EM10"/>
<organism evidence="4 5">
    <name type="scientific">Comamonas serinivorans</name>
    <dbReference type="NCBI Taxonomy" id="1082851"/>
    <lineage>
        <taxon>Bacteria</taxon>
        <taxon>Pseudomonadati</taxon>
        <taxon>Pseudomonadota</taxon>
        <taxon>Betaproteobacteria</taxon>
        <taxon>Burkholderiales</taxon>
        <taxon>Comamonadaceae</taxon>
        <taxon>Comamonas</taxon>
    </lineage>
</organism>
<evidence type="ECO:0000313" key="4">
    <source>
        <dbReference type="EMBL" id="ARU04694.1"/>
    </source>
</evidence>
<dbReference type="GO" id="GO:0003677">
    <property type="term" value="F:DNA binding"/>
    <property type="evidence" value="ECO:0007669"/>
    <property type="project" value="InterPro"/>
</dbReference>
<evidence type="ECO:0000313" key="5">
    <source>
        <dbReference type="Proteomes" id="UP000196138"/>
    </source>
</evidence>
<keyword evidence="2" id="KW-0233">DNA recombination</keyword>
<dbReference type="Pfam" id="PF00589">
    <property type="entry name" value="Phage_integrase"/>
    <property type="match status" value="1"/>
</dbReference>
<dbReference type="KEGG" id="cser:CCO03_08415"/>
<dbReference type="Proteomes" id="UP000196138">
    <property type="component" value="Chromosome"/>
</dbReference>
<reference evidence="4 5" key="1">
    <citation type="submission" date="2017-05" db="EMBL/GenBank/DDBJ databases">
        <authorList>
            <person name="Song R."/>
            <person name="Chenine A.L."/>
            <person name="Ruprecht R.M."/>
        </authorList>
    </citation>
    <scope>NUCLEOTIDE SEQUENCE [LARGE SCALE GENOMIC DNA]</scope>
    <source>
        <strain evidence="4 5">DSM 26136</strain>
    </source>
</reference>
<dbReference type="CDD" id="cd00796">
    <property type="entry name" value="INT_Rci_Hp1_C"/>
    <property type="match status" value="1"/>
</dbReference>
<dbReference type="PROSITE" id="PS51898">
    <property type="entry name" value="TYR_RECOMBINASE"/>
    <property type="match status" value="1"/>
</dbReference>
<dbReference type="GO" id="GO:0006310">
    <property type="term" value="P:DNA recombination"/>
    <property type="evidence" value="ECO:0007669"/>
    <property type="project" value="UniProtKB-KW"/>
</dbReference>
<dbReference type="InterPro" id="IPR013762">
    <property type="entry name" value="Integrase-like_cat_sf"/>
</dbReference>
<dbReference type="PANTHER" id="PTHR30349">
    <property type="entry name" value="PHAGE INTEGRASE-RELATED"/>
    <property type="match status" value="1"/>
</dbReference>
<evidence type="ECO:0000256" key="1">
    <source>
        <dbReference type="ARBA" id="ARBA00022908"/>
    </source>
</evidence>
<dbReference type="EMBL" id="CP021455">
    <property type="protein sequence ID" value="ARU04694.1"/>
    <property type="molecule type" value="Genomic_DNA"/>
</dbReference>
<dbReference type="GO" id="GO:0015074">
    <property type="term" value="P:DNA integration"/>
    <property type="evidence" value="ECO:0007669"/>
    <property type="project" value="UniProtKB-KW"/>
</dbReference>
<proteinExistence type="predicted"/>